<evidence type="ECO:0008006" key="3">
    <source>
        <dbReference type="Google" id="ProtNLM"/>
    </source>
</evidence>
<dbReference type="EMBL" id="JACBXQ010000001">
    <property type="protein sequence ID" value="MBG9985342.1"/>
    <property type="molecule type" value="Genomic_DNA"/>
</dbReference>
<dbReference type="RefSeq" id="WP_197113395.1">
    <property type="nucleotide sequence ID" value="NZ_JACBXQ010000001.1"/>
</dbReference>
<evidence type="ECO:0000313" key="1">
    <source>
        <dbReference type="EMBL" id="MBG9985342.1"/>
    </source>
</evidence>
<dbReference type="Pfam" id="PF01263">
    <property type="entry name" value="Aldose_epim"/>
    <property type="match status" value="1"/>
</dbReference>
<proteinExistence type="predicted"/>
<dbReference type="Proteomes" id="UP000721415">
    <property type="component" value="Unassembled WGS sequence"/>
</dbReference>
<reference evidence="1 2" key="1">
    <citation type="submission" date="2020-07" db="EMBL/GenBank/DDBJ databases">
        <title>Facklamia lactis sp. nov., isolated from raw milk.</title>
        <authorList>
            <person name="Doll E.V."/>
            <person name="Huptas C."/>
            <person name="Staib L."/>
            <person name="Wenning M."/>
            <person name="Scherer S."/>
        </authorList>
    </citation>
    <scope>NUCLEOTIDE SEQUENCE [LARGE SCALE GENOMIC DNA]</scope>
    <source>
        <strain evidence="1 2">DSM 111018</strain>
    </source>
</reference>
<comment type="caution">
    <text evidence="1">The sequence shown here is derived from an EMBL/GenBank/DDBJ whole genome shotgun (WGS) entry which is preliminary data.</text>
</comment>
<evidence type="ECO:0000313" key="2">
    <source>
        <dbReference type="Proteomes" id="UP000721415"/>
    </source>
</evidence>
<name>A0ABS0LMI8_9LACT</name>
<gene>
    <name evidence="1" type="ORF">HZY91_00370</name>
</gene>
<dbReference type="Gene3D" id="2.70.98.10">
    <property type="match status" value="1"/>
</dbReference>
<dbReference type="InterPro" id="IPR011013">
    <property type="entry name" value="Gal_mutarotase_sf_dom"/>
</dbReference>
<dbReference type="InterPro" id="IPR014718">
    <property type="entry name" value="GH-type_carb-bd"/>
</dbReference>
<accession>A0ABS0LMI8</accession>
<dbReference type="InterPro" id="IPR008183">
    <property type="entry name" value="Aldose_1/G6P_1-epimerase"/>
</dbReference>
<keyword evidence="2" id="KW-1185">Reference proteome</keyword>
<organism evidence="1 2">
    <name type="scientific">Facklamia lactis</name>
    <dbReference type="NCBI Taxonomy" id="2749967"/>
    <lineage>
        <taxon>Bacteria</taxon>
        <taxon>Bacillati</taxon>
        <taxon>Bacillota</taxon>
        <taxon>Bacilli</taxon>
        <taxon>Lactobacillales</taxon>
        <taxon>Aerococcaceae</taxon>
        <taxon>Facklamia</taxon>
    </lineage>
</organism>
<protein>
    <recommendedName>
        <fullName evidence="3">Aldose 1-epimerase family protein</fullName>
    </recommendedName>
</protein>
<dbReference type="SUPFAM" id="SSF74650">
    <property type="entry name" value="Galactose mutarotase-like"/>
    <property type="match status" value="1"/>
</dbReference>
<sequence length="297" mass="34563">MVILENEHLKVVLQELGAEIKSVIDKETGFEYIWQGKTSAWPYSAPVSFPIVGSLCGQEYIYNETSYILEHNGFAKDMEFMVQNQTSNTASFNIKHNNFTMDHYPFEFSFQINYVLYENKITVTYEVLNPSHQTPLYYAIGGCPAFNVSQRSLHNSQMEYNRISIIIDPKGQYYYLPLDKFGLIETKKTRYQSLDQIDLTHKHFRKGPLIYQINQQTIVELWDHTEGVKITLTPSRMPYLALWSSYPKRTSFVSMEPMTGLPDYDNSDGQLINKLSMIKLEANTINTHDYTLAFERY</sequence>